<reference evidence="1 2" key="1">
    <citation type="submission" date="2020-07" db="EMBL/GenBank/DDBJ databases">
        <title>Genomic Encyclopedia of Type Strains, Phase IV (KMG-IV): sequencing the most valuable type-strain genomes for metagenomic binning, comparative biology and taxonomic classification.</title>
        <authorList>
            <person name="Goeker M."/>
        </authorList>
    </citation>
    <scope>NUCLEOTIDE SEQUENCE [LARGE SCALE GENOMIC DNA]</scope>
    <source>
        <strain evidence="1 2">DSM 45533</strain>
    </source>
</reference>
<comment type="caution">
    <text evidence="1">The sequence shown here is derived from an EMBL/GenBank/DDBJ whole genome shotgun (WGS) entry which is preliminary data.</text>
</comment>
<proteinExistence type="predicted"/>
<keyword evidence="2" id="KW-1185">Reference proteome</keyword>
<accession>A0A7W0CFL7</accession>
<organism evidence="1 2">
    <name type="scientific">Nonomuraea soli</name>
    <dbReference type="NCBI Taxonomy" id="1032476"/>
    <lineage>
        <taxon>Bacteria</taxon>
        <taxon>Bacillati</taxon>
        <taxon>Actinomycetota</taxon>
        <taxon>Actinomycetes</taxon>
        <taxon>Streptosporangiales</taxon>
        <taxon>Streptosporangiaceae</taxon>
        <taxon>Nonomuraea</taxon>
    </lineage>
</organism>
<evidence type="ECO:0000313" key="1">
    <source>
        <dbReference type="EMBL" id="MBA2890117.1"/>
    </source>
</evidence>
<dbReference type="AlphaFoldDB" id="A0A7W0CFL7"/>
<sequence length="36" mass="3839">MTSGVGPEKLLRDAWTGYACDFTGDLLRLGIAAALR</sequence>
<evidence type="ECO:0000313" key="2">
    <source>
        <dbReference type="Proteomes" id="UP000530928"/>
    </source>
</evidence>
<dbReference type="EMBL" id="JACDUR010000001">
    <property type="protein sequence ID" value="MBA2890117.1"/>
    <property type="molecule type" value="Genomic_DNA"/>
</dbReference>
<protein>
    <submittedName>
        <fullName evidence="1">Uncharacterized protein</fullName>
    </submittedName>
</protein>
<dbReference type="Proteomes" id="UP000530928">
    <property type="component" value="Unassembled WGS sequence"/>
</dbReference>
<name>A0A7W0CFL7_9ACTN</name>
<gene>
    <name evidence="1" type="ORF">HNR30_001452</name>
</gene>